<reference evidence="10 11" key="1">
    <citation type="submission" date="2018-11" db="EMBL/GenBank/DDBJ databases">
        <title>Trebonia kvetii gen.nov., sp.nov., a novel acidophilic actinobacterium, and proposal of the new actinobacterial family Treboniaceae fam. nov.</title>
        <authorList>
            <person name="Rapoport D."/>
            <person name="Sagova-Mareckova M."/>
            <person name="Sedlacek I."/>
            <person name="Provaznik J."/>
            <person name="Kralova S."/>
            <person name="Pavlinic D."/>
            <person name="Benes V."/>
            <person name="Kopecky J."/>
        </authorList>
    </citation>
    <scope>NUCLEOTIDE SEQUENCE [LARGE SCALE GENOMIC DNA]</scope>
    <source>
        <strain evidence="10 11">15Tr583</strain>
    </source>
</reference>
<comment type="similarity">
    <text evidence="2 5">Belongs to the RecX family.</text>
</comment>
<evidence type="ECO:0000259" key="7">
    <source>
        <dbReference type="Pfam" id="PF02631"/>
    </source>
</evidence>
<keyword evidence="4 5" id="KW-0963">Cytoplasm</keyword>
<sequence length="189" mass="20917">MTGRDDPQISEKDHGDPAARARQVCLRLLTLAPRTRAQLADGLRKRGIPDEAIHEVLDRFEEVGLIDDAAFARAWVESRHYSRGLAGRALSAELKQRGVAAEEIRAAIDERLDPEAEVAAARRLVERRLAGSRGLPAEQRTRRLAGMLARKGYPPGLAFRVIREAMEAEGEAAFPEDEPSFEEADPDTE</sequence>
<dbReference type="InterPro" id="IPR053924">
    <property type="entry name" value="RecX_HTH_2nd"/>
</dbReference>
<feature type="region of interest" description="Disordered" evidence="6">
    <location>
        <begin position="168"/>
        <end position="189"/>
    </location>
</feature>
<dbReference type="OrthoDB" id="5244465at2"/>
<evidence type="ECO:0000259" key="8">
    <source>
        <dbReference type="Pfam" id="PF21981"/>
    </source>
</evidence>
<dbReference type="Pfam" id="PF21981">
    <property type="entry name" value="RecX_HTH3"/>
    <property type="match status" value="1"/>
</dbReference>
<evidence type="ECO:0000256" key="1">
    <source>
        <dbReference type="ARBA" id="ARBA00004496"/>
    </source>
</evidence>
<dbReference type="InterPro" id="IPR053925">
    <property type="entry name" value="RecX_HTH_3rd"/>
</dbReference>
<evidence type="ECO:0000256" key="5">
    <source>
        <dbReference type="HAMAP-Rule" id="MF_01114"/>
    </source>
</evidence>
<dbReference type="RefSeq" id="WP_145850859.1">
    <property type="nucleotide sequence ID" value="NZ_RPFW01000001.1"/>
</dbReference>
<accession>A0A6P2C6H4</accession>
<dbReference type="Pfam" id="PF02631">
    <property type="entry name" value="RecX_HTH2"/>
    <property type="match status" value="1"/>
</dbReference>
<dbReference type="InterPro" id="IPR036388">
    <property type="entry name" value="WH-like_DNA-bd_sf"/>
</dbReference>
<dbReference type="InterPro" id="IPR053926">
    <property type="entry name" value="RecX_HTH_1st"/>
</dbReference>
<name>A0A6P2C6H4_9ACTN</name>
<proteinExistence type="inferred from homology"/>
<dbReference type="InterPro" id="IPR003783">
    <property type="entry name" value="Regulatory_RecX"/>
</dbReference>
<evidence type="ECO:0000256" key="4">
    <source>
        <dbReference type="ARBA" id="ARBA00022490"/>
    </source>
</evidence>
<evidence type="ECO:0000313" key="11">
    <source>
        <dbReference type="Proteomes" id="UP000460272"/>
    </source>
</evidence>
<protein>
    <recommendedName>
        <fullName evidence="3 5">Regulatory protein RecX</fullName>
    </recommendedName>
</protein>
<keyword evidence="11" id="KW-1185">Reference proteome</keyword>
<evidence type="ECO:0000256" key="3">
    <source>
        <dbReference type="ARBA" id="ARBA00018111"/>
    </source>
</evidence>
<dbReference type="PANTHER" id="PTHR33602:SF1">
    <property type="entry name" value="REGULATORY PROTEIN RECX FAMILY PROTEIN"/>
    <property type="match status" value="1"/>
</dbReference>
<dbReference type="GO" id="GO:0006282">
    <property type="term" value="P:regulation of DNA repair"/>
    <property type="evidence" value="ECO:0007669"/>
    <property type="project" value="UniProtKB-UniRule"/>
</dbReference>
<feature type="domain" description="RecX first three-helical" evidence="9">
    <location>
        <begin position="21"/>
        <end position="59"/>
    </location>
</feature>
<organism evidence="10 11">
    <name type="scientific">Trebonia kvetii</name>
    <dbReference type="NCBI Taxonomy" id="2480626"/>
    <lineage>
        <taxon>Bacteria</taxon>
        <taxon>Bacillati</taxon>
        <taxon>Actinomycetota</taxon>
        <taxon>Actinomycetes</taxon>
        <taxon>Streptosporangiales</taxon>
        <taxon>Treboniaceae</taxon>
        <taxon>Trebonia</taxon>
    </lineage>
</organism>
<comment type="function">
    <text evidence="5">Modulates RecA activity.</text>
</comment>
<dbReference type="PANTHER" id="PTHR33602">
    <property type="entry name" value="REGULATORY PROTEIN RECX FAMILY PROTEIN"/>
    <property type="match status" value="1"/>
</dbReference>
<feature type="domain" description="RecX third three-helical" evidence="8">
    <location>
        <begin position="115"/>
        <end position="162"/>
    </location>
</feature>
<feature type="domain" description="RecX second three-helical" evidence="7">
    <location>
        <begin position="67"/>
        <end position="107"/>
    </location>
</feature>
<dbReference type="Pfam" id="PF21982">
    <property type="entry name" value="RecX_HTH1"/>
    <property type="match status" value="1"/>
</dbReference>
<comment type="caution">
    <text evidence="10">The sequence shown here is derived from an EMBL/GenBank/DDBJ whole genome shotgun (WGS) entry which is preliminary data.</text>
</comment>
<comment type="subcellular location">
    <subcellularLocation>
        <location evidence="1 5">Cytoplasm</location>
    </subcellularLocation>
</comment>
<evidence type="ECO:0000313" key="10">
    <source>
        <dbReference type="EMBL" id="TVZ06105.1"/>
    </source>
</evidence>
<dbReference type="Gene3D" id="1.10.10.10">
    <property type="entry name" value="Winged helix-like DNA-binding domain superfamily/Winged helix DNA-binding domain"/>
    <property type="match status" value="2"/>
</dbReference>
<dbReference type="AlphaFoldDB" id="A0A6P2C6H4"/>
<evidence type="ECO:0000259" key="9">
    <source>
        <dbReference type="Pfam" id="PF21982"/>
    </source>
</evidence>
<gene>
    <name evidence="5" type="primary">recX</name>
    <name evidence="10" type="ORF">EAS64_01240</name>
</gene>
<dbReference type="GO" id="GO:0005737">
    <property type="term" value="C:cytoplasm"/>
    <property type="evidence" value="ECO:0007669"/>
    <property type="project" value="UniProtKB-SubCell"/>
</dbReference>
<dbReference type="Proteomes" id="UP000460272">
    <property type="component" value="Unassembled WGS sequence"/>
</dbReference>
<dbReference type="EMBL" id="RPFW01000001">
    <property type="protein sequence ID" value="TVZ06105.1"/>
    <property type="molecule type" value="Genomic_DNA"/>
</dbReference>
<dbReference type="HAMAP" id="MF_01114">
    <property type="entry name" value="RecX"/>
    <property type="match status" value="1"/>
</dbReference>
<evidence type="ECO:0000256" key="2">
    <source>
        <dbReference type="ARBA" id="ARBA00009695"/>
    </source>
</evidence>
<evidence type="ECO:0000256" key="6">
    <source>
        <dbReference type="SAM" id="MobiDB-lite"/>
    </source>
</evidence>